<sequence>MSSGIAKTVTTSATVAVISGVGFKTAGTLFNHPTNKAHLESQNYKSLFEVKRNQFTRWREKFLNHKEELETLIPEINANSSNNEGAYFLKKWCYNRLYSNHAHENSNTFNQLKLFCTMDIKAFLLEEEDTQTIDEINETEEGKNDIFRKYKDSAIKAGILKTGDSFGHLLNWCKSTLKRAYKSENGKVIHDAKEFCLTPDSKLLR</sequence>
<protein>
    <submittedName>
        <fullName evidence="1">Uncharacterized protein</fullName>
    </submittedName>
</protein>
<dbReference type="AlphaFoldDB" id="E8ZHK8"/>
<keyword evidence="2" id="KW-1185">Reference proteome</keyword>
<organism evidence="1 2">
    <name type="scientific">Mycoplasma haemofelis (strain Langford 1)</name>
    <name type="common">Haemobartonella felis</name>
    <dbReference type="NCBI Taxonomy" id="941640"/>
    <lineage>
        <taxon>Bacteria</taxon>
        <taxon>Bacillati</taxon>
        <taxon>Mycoplasmatota</taxon>
        <taxon>Mollicutes</taxon>
        <taxon>Mycoplasmataceae</taxon>
        <taxon>Mycoplasma</taxon>
    </lineage>
</organism>
<accession>E8ZHK8</accession>
<proteinExistence type="predicted"/>
<dbReference type="HOGENOM" id="CLU_1364955_0_0_14"/>
<evidence type="ECO:0000313" key="2">
    <source>
        <dbReference type="Proteomes" id="UP000008637"/>
    </source>
</evidence>
<dbReference type="OrthoDB" id="9823322at2"/>
<dbReference type="EMBL" id="FR773153">
    <property type="protein sequence ID" value="CBY92629.1"/>
    <property type="molecule type" value="Genomic_DNA"/>
</dbReference>
<dbReference type="KEGG" id="mha:HF1_06210"/>
<reference evidence="1 2" key="1">
    <citation type="journal article" date="2011" name="J. Bacteriol.">
        <title>Complete genome sequence of Mycoplasma haemofelis, a hemotropic mycoplasma.</title>
        <authorList>
            <person name="Barker E.N."/>
            <person name="Helps C.R."/>
            <person name="Peters I.R."/>
            <person name="Darby A.C."/>
            <person name="Radford A.D."/>
            <person name="Tasker S."/>
        </authorList>
    </citation>
    <scope>NUCLEOTIDE SEQUENCE [LARGE SCALE GENOMIC DNA]</scope>
    <source>
        <strain evidence="1 2">Langford 1</strain>
    </source>
</reference>
<dbReference type="Proteomes" id="UP000008637">
    <property type="component" value="Chromosome"/>
</dbReference>
<name>E8ZHK8_MYCHL</name>
<gene>
    <name evidence="1" type="ordered locus">HF1_06210</name>
</gene>
<evidence type="ECO:0000313" key="1">
    <source>
        <dbReference type="EMBL" id="CBY92629.1"/>
    </source>
</evidence>